<feature type="domain" description="N-acetyltransferase" evidence="1">
    <location>
        <begin position="9"/>
        <end position="152"/>
    </location>
</feature>
<dbReference type="Gene3D" id="3.40.630.30">
    <property type="match status" value="1"/>
</dbReference>
<evidence type="ECO:0000259" key="1">
    <source>
        <dbReference type="PROSITE" id="PS51186"/>
    </source>
</evidence>
<organism evidence="2 3">
    <name type="scientific">Caldalkalibacillus horti</name>
    <dbReference type="NCBI Taxonomy" id="77523"/>
    <lineage>
        <taxon>Bacteria</taxon>
        <taxon>Bacillati</taxon>
        <taxon>Bacillota</taxon>
        <taxon>Bacilli</taxon>
        <taxon>Bacillales</taxon>
        <taxon>Bacillaceae</taxon>
        <taxon>Caldalkalibacillus</taxon>
    </lineage>
</organism>
<dbReference type="InterPro" id="IPR041496">
    <property type="entry name" value="YitH/HolE_GNAT"/>
</dbReference>
<dbReference type="Pfam" id="PF13508">
    <property type="entry name" value="Acetyltransf_7"/>
    <property type="match status" value="1"/>
</dbReference>
<dbReference type="InterPro" id="IPR016181">
    <property type="entry name" value="Acyl_CoA_acyltransferase"/>
</dbReference>
<dbReference type="RefSeq" id="WP_307392119.1">
    <property type="nucleotide sequence ID" value="NZ_BAAADK010000045.1"/>
</dbReference>
<evidence type="ECO:0000313" key="3">
    <source>
        <dbReference type="Proteomes" id="UP001235840"/>
    </source>
</evidence>
<dbReference type="Proteomes" id="UP001235840">
    <property type="component" value="Unassembled WGS sequence"/>
</dbReference>
<proteinExistence type="predicted"/>
<dbReference type="PANTHER" id="PTHR47237:SF2">
    <property type="entry name" value="BLL4206 PROTEIN"/>
    <property type="match status" value="1"/>
</dbReference>
<dbReference type="EMBL" id="JAUSTY010000004">
    <property type="protein sequence ID" value="MDQ0165262.1"/>
    <property type="molecule type" value="Genomic_DNA"/>
</dbReference>
<comment type="caution">
    <text evidence="2">The sequence shown here is derived from an EMBL/GenBank/DDBJ whole genome shotgun (WGS) entry which is preliminary data.</text>
</comment>
<evidence type="ECO:0000313" key="2">
    <source>
        <dbReference type="EMBL" id="MDQ0165262.1"/>
    </source>
</evidence>
<dbReference type="InterPro" id="IPR052729">
    <property type="entry name" value="Acyl/Acetyltrans_Enzymes"/>
</dbReference>
<reference evidence="2 3" key="1">
    <citation type="submission" date="2023-07" db="EMBL/GenBank/DDBJ databases">
        <title>Genomic Encyclopedia of Type Strains, Phase IV (KMG-IV): sequencing the most valuable type-strain genomes for metagenomic binning, comparative biology and taxonomic classification.</title>
        <authorList>
            <person name="Goeker M."/>
        </authorList>
    </citation>
    <scope>NUCLEOTIDE SEQUENCE [LARGE SCALE GENOMIC DNA]</scope>
    <source>
        <strain evidence="2 3">DSM 12751</strain>
    </source>
</reference>
<dbReference type="SUPFAM" id="SSF55729">
    <property type="entry name" value="Acyl-CoA N-acyltransferases (Nat)"/>
    <property type="match status" value="1"/>
</dbReference>
<dbReference type="PANTHER" id="PTHR47237">
    <property type="entry name" value="SLL0310 PROTEIN"/>
    <property type="match status" value="1"/>
</dbReference>
<name>A0ABT9VW83_9BACI</name>
<dbReference type="PROSITE" id="PS51186">
    <property type="entry name" value="GNAT"/>
    <property type="match status" value="1"/>
</dbReference>
<dbReference type="Pfam" id="PF18014">
    <property type="entry name" value="Acetyltransf_18"/>
    <property type="match status" value="1"/>
</dbReference>
<accession>A0ABT9VW83</accession>
<dbReference type="Gene3D" id="3.40.630.90">
    <property type="match status" value="1"/>
</dbReference>
<dbReference type="CDD" id="cd04301">
    <property type="entry name" value="NAT_SF"/>
    <property type="match status" value="1"/>
</dbReference>
<sequence>MSKQTSEGVTLEKLEKGDAEQLVELAALVQWDYTLEDVHTILSSGTVFGHKTEQGKLLSSAALFPYGGGKHSFASLGMVIVHPDARGMGLGRKVTEACVAMAQGEPVVLVATKQGVPLYEKLGFKKVATLQKLLAESVGSPSAPILANMELPSIYQCRAYEEADFERVVEIDSAAFGATRETFLRVRIKQSRKAIVLINEQQDVVGFGLGIAVSQLLLIGPLVAPSDSTAELVMREIVKGHAGQVRIDVPEGHSSFITLLSSYGFQIANQPPVMLCHANELPKRNGCLYGIASQAFG</sequence>
<protein>
    <submittedName>
        <fullName evidence="2">Ribosomal protein S18 acetylase RimI-like enzyme</fullName>
    </submittedName>
</protein>
<gene>
    <name evidence="2" type="ORF">J2S11_001162</name>
</gene>
<keyword evidence="3" id="KW-1185">Reference proteome</keyword>
<dbReference type="InterPro" id="IPR000182">
    <property type="entry name" value="GNAT_dom"/>
</dbReference>